<evidence type="ECO:0000313" key="4">
    <source>
        <dbReference type="Proteomes" id="UP000318017"/>
    </source>
</evidence>
<dbReference type="PANTHER" id="PTHR43679:SF2">
    <property type="entry name" value="OCTANOYL-[GCVH]:PROTEIN N-OCTANOYLTRANSFERASE"/>
    <property type="match status" value="1"/>
</dbReference>
<dbReference type="SUPFAM" id="SSF55681">
    <property type="entry name" value="Class II aaRS and biotin synthetases"/>
    <property type="match status" value="1"/>
</dbReference>
<dbReference type="InterPro" id="IPR045864">
    <property type="entry name" value="aa-tRNA-synth_II/BPL/LPL"/>
</dbReference>
<evidence type="ECO:0000256" key="1">
    <source>
        <dbReference type="SAM" id="MobiDB-lite"/>
    </source>
</evidence>
<dbReference type="EMBL" id="CP036298">
    <property type="protein sequence ID" value="QDV27172.1"/>
    <property type="molecule type" value="Genomic_DNA"/>
</dbReference>
<dbReference type="GO" id="GO:0033819">
    <property type="term" value="F:lipoyl(octanoyl) transferase activity"/>
    <property type="evidence" value="ECO:0007669"/>
    <property type="project" value="UniProtKB-EC"/>
</dbReference>
<dbReference type="RefSeq" id="WP_197355663.1">
    <property type="nucleotide sequence ID" value="NZ_CP036298.1"/>
</dbReference>
<evidence type="ECO:0000313" key="3">
    <source>
        <dbReference type="EMBL" id="QDV27172.1"/>
    </source>
</evidence>
<name>A0A518GEZ6_9BACT</name>
<gene>
    <name evidence="3" type="primary">lipM</name>
    <name evidence="3" type="ORF">Q31a_55600</name>
</gene>
<dbReference type="InterPro" id="IPR004143">
    <property type="entry name" value="BPL_LPL_catalytic"/>
</dbReference>
<dbReference type="PANTHER" id="PTHR43679">
    <property type="entry name" value="OCTANOYLTRANSFERASE LIPM-RELATED"/>
    <property type="match status" value="1"/>
</dbReference>
<dbReference type="Proteomes" id="UP000318017">
    <property type="component" value="Chromosome"/>
</dbReference>
<dbReference type="EC" id="2.3.1.181" evidence="3"/>
<organism evidence="3 4">
    <name type="scientific">Aureliella helgolandensis</name>
    <dbReference type="NCBI Taxonomy" id="2527968"/>
    <lineage>
        <taxon>Bacteria</taxon>
        <taxon>Pseudomonadati</taxon>
        <taxon>Planctomycetota</taxon>
        <taxon>Planctomycetia</taxon>
        <taxon>Pirellulales</taxon>
        <taxon>Pirellulaceae</taxon>
        <taxon>Aureliella</taxon>
    </lineage>
</organism>
<reference evidence="3 4" key="1">
    <citation type="submission" date="2019-02" db="EMBL/GenBank/DDBJ databases">
        <title>Deep-cultivation of Planctomycetes and their phenomic and genomic characterization uncovers novel biology.</title>
        <authorList>
            <person name="Wiegand S."/>
            <person name="Jogler M."/>
            <person name="Boedeker C."/>
            <person name="Pinto D."/>
            <person name="Vollmers J."/>
            <person name="Rivas-Marin E."/>
            <person name="Kohn T."/>
            <person name="Peeters S.H."/>
            <person name="Heuer A."/>
            <person name="Rast P."/>
            <person name="Oberbeckmann S."/>
            <person name="Bunk B."/>
            <person name="Jeske O."/>
            <person name="Meyerdierks A."/>
            <person name="Storesund J.E."/>
            <person name="Kallscheuer N."/>
            <person name="Luecker S."/>
            <person name="Lage O.M."/>
            <person name="Pohl T."/>
            <person name="Merkel B.J."/>
            <person name="Hornburger P."/>
            <person name="Mueller R.-W."/>
            <person name="Bruemmer F."/>
            <person name="Labrenz M."/>
            <person name="Spormann A.M."/>
            <person name="Op den Camp H."/>
            <person name="Overmann J."/>
            <person name="Amann R."/>
            <person name="Jetten M.S.M."/>
            <person name="Mascher T."/>
            <person name="Medema M.H."/>
            <person name="Devos D.P."/>
            <person name="Kaster A.-K."/>
            <person name="Ovreas L."/>
            <person name="Rohde M."/>
            <person name="Galperin M.Y."/>
            <person name="Jogler C."/>
        </authorList>
    </citation>
    <scope>NUCLEOTIDE SEQUENCE [LARGE SCALE GENOMIC DNA]</scope>
    <source>
        <strain evidence="3 4">Q31a</strain>
    </source>
</reference>
<dbReference type="InterPro" id="IPR050664">
    <property type="entry name" value="Octanoyltrans_LipM/LipL"/>
</dbReference>
<protein>
    <submittedName>
        <fullName evidence="3">Octanoyltransferase LipM</fullName>
        <ecNumber evidence="3">2.3.1.181</ecNumber>
    </submittedName>
</protein>
<keyword evidence="3" id="KW-0808">Transferase</keyword>
<keyword evidence="3" id="KW-0012">Acyltransferase</keyword>
<keyword evidence="4" id="KW-1185">Reference proteome</keyword>
<feature type="region of interest" description="Disordered" evidence="1">
    <location>
        <begin position="139"/>
        <end position="161"/>
    </location>
</feature>
<dbReference type="Pfam" id="PF21948">
    <property type="entry name" value="LplA-B_cat"/>
    <property type="match status" value="1"/>
</dbReference>
<accession>A0A518GEZ6</accession>
<evidence type="ECO:0000259" key="2">
    <source>
        <dbReference type="Pfam" id="PF21948"/>
    </source>
</evidence>
<dbReference type="AlphaFoldDB" id="A0A518GEZ6"/>
<dbReference type="KEGG" id="ahel:Q31a_55600"/>
<feature type="domain" description="BPL/LPL catalytic" evidence="2">
    <location>
        <begin position="14"/>
        <end position="99"/>
    </location>
</feature>
<proteinExistence type="predicted"/>
<dbReference type="Gene3D" id="3.30.930.10">
    <property type="entry name" value="Bira Bifunctional Protein, Domain 2"/>
    <property type="match status" value="1"/>
</dbReference>
<sequence length="352" mass="37897">MDGFHLTTASLSGAENMAIDQAMLEHAAEHRVVLLRVYQWAEPTVSLGYFQKYGDFLQHFPRAGDAVDATPRVVRRATGGGAIVHHHDWTYSLAVPDNLLQGADSNRARQGVGASQPLYDFIHQAMVEWLDGMGWQAGKWDSDSSRPAPKTPAADGPKTDVSVAEVSKLEVSKPGVPGPGVSGGSAVAGDSVGWRRASASFLCFERRNHGDVVVMPGAEAPAGASFPQDPQLEHAKVMGSAQRRVRGGLLQHGSLLLARSPFAVSLPGLDDLPCAGMQVAPSSTMPADAGQNGRPAVTHPNLQLHAFEEVLLDAVQRYWGRAWQPADPHELSLSQLAQKVAKFREMGWQRRV</sequence>